<dbReference type="AlphaFoldDB" id="A0A7C3PE37"/>
<organism evidence="2">
    <name type="scientific">Oscillatoriales cyanobacterium SpSt-418</name>
    <dbReference type="NCBI Taxonomy" id="2282169"/>
    <lineage>
        <taxon>Bacteria</taxon>
        <taxon>Bacillati</taxon>
        <taxon>Cyanobacteriota</taxon>
        <taxon>Cyanophyceae</taxon>
        <taxon>Oscillatoriophycideae</taxon>
        <taxon>Oscillatoriales</taxon>
    </lineage>
</organism>
<proteinExistence type="predicted"/>
<dbReference type="EMBL" id="DSRU01000081">
    <property type="protein sequence ID" value="HFM97455.1"/>
    <property type="molecule type" value="Genomic_DNA"/>
</dbReference>
<reference evidence="2" key="1">
    <citation type="journal article" date="2020" name="mSystems">
        <title>Genome- and Community-Level Interaction Insights into Carbon Utilization and Element Cycling Functions of Hydrothermarchaeota in Hydrothermal Sediment.</title>
        <authorList>
            <person name="Zhou Z."/>
            <person name="Liu Y."/>
            <person name="Xu W."/>
            <person name="Pan J."/>
            <person name="Luo Z.H."/>
            <person name="Li M."/>
        </authorList>
    </citation>
    <scope>NUCLEOTIDE SEQUENCE [LARGE SCALE GENOMIC DNA]</scope>
    <source>
        <strain evidence="2">SpSt-418</strain>
    </source>
</reference>
<name>A0A7C3PE37_9CYAN</name>
<feature type="domain" description="Spore protein YkvP/CgeB glycosyl transferase-like" evidence="1">
    <location>
        <begin position="21"/>
        <end position="151"/>
    </location>
</feature>
<comment type="caution">
    <text evidence="2">The sequence shown here is derived from an EMBL/GenBank/DDBJ whole genome shotgun (WGS) entry which is preliminary data.</text>
</comment>
<evidence type="ECO:0000259" key="1">
    <source>
        <dbReference type="Pfam" id="PF13524"/>
    </source>
</evidence>
<dbReference type="Pfam" id="PF13524">
    <property type="entry name" value="Glyco_trans_1_2"/>
    <property type="match status" value="1"/>
</dbReference>
<evidence type="ECO:0000313" key="2">
    <source>
        <dbReference type="EMBL" id="HFM97455.1"/>
    </source>
</evidence>
<gene>
    <name evidence="2" type="ORF">ENR64_06745</name>
</gene>
<protein>
    <submittedName>
        <fullName evidence="2">Glycosyltransferase family 1 protein</fullName>
    </submittedName>
</protein>
<dbReference type="GO" id="GO:0016740">
    <property type="term" value="F:transferase activity"/>
    <property type="evidence" value="ECO:0007669"/>
    <property type="project" value="UniProtKB-KW"/>
</dbReference>
<dbReference type="InterPro" id="IPR055259">
    <property type="entry name" value="YkvP/CgeB_Glyco_trans-like"/>
</dbReference>
<accession>A0A7C3PE37</accession>
<keyword evidence="2" id="KW-0808">Transferase</keyword>
<sequence length="173" mass="20523">MPYFLQPFPGDKERSIDLHSRISVSGSGWYRVMRQDAFDKLSSLEQHFKIACRGFVPKKQYLQELFSSKLCFSPFGYGEVCWRDFEAMMTGSLLLKPDMSHLDCYPNVFQPYQTYIPLSWDLSDLDEKVDYYLRHPDERETITRQAFQSMANYFQEQSFPQDSQPFLHRLKLV</sequence>